<evidence type="ECO:0000313" key="1">
    <source>
        <dbReference type="EMBL" id="ABK94043.1"/>
    </source>
</evidence>
<reference evidence="1" key="1">
    <citation type="journal article" date="2008" name="BMC Genomics">
        <title>Analysis of 4,664 high-quality sequence-finished poplar full-length cDNA clones and their utility for the discovery of genes responding to insect feeding.</title>
        <authorList>
            <person name="Ralph S.G."/>
            <person name="Chun H.J."/>
            <person name="Cooper D."/>
            <person name="Kirkpatrick R."/>
            <person name="Kolosova N."/>
            <person name="Gunter L."/>
            <person name="Tuskan G.A."/>
            <person name="Douglas C.J."/>
            <person name="Holt R.A."/>
            <person name="Jones S.J."/>
            <person name="Marra M.A."/>
            <person name="Bohlmann J."/>
        </authorList>
    </citation>
    <scope>NUCLEOTIDE SEQUENCE</scope>
    <source>
        <tissue evidence="1">Phloem and cambium</tissue>
    </source>
</reference>
<proteinExistence type="evidence at transcript level"/>
<name>A9PCE0_POPTR</name>
<sequence length="40" mass="4551">MASFITTGIFLRLEENKKRIRIENGEGMLARIIALLMFPG</sequence>
<dbReference type="AlphaFoldDB" id="A9PCE0"/>
<dbReference type="EMBL" id="EF145931">
    <property type="protein sequence ID" value="ABK94043.1"/>
    <property type="molecule type" value="mRNA"/>
</dbReference>
<accession>A9PCE0</accession>
<protein>
    <submittedName>
        <fullName evidence="1">Uncharacterized protein</fullName>
    </submittedName>
</protein>
<organism evidence="1">
    <name type="scientific">Populus trichocarpa</name>
    <name type="common">Western balsam poplar</name>
    <name type="synonym">Populus balsamifera subsp. trichocarpa</name>
    <dbReference type="NCBI Taxonomy" id="3694"/>
    <lineage>
        <taxon>Eukaryota</taxon>
        <taxon>Viridiplantae</taxon>
        <taxon>Streptophyta</taxon>
        <taxon>Embryophyta</taxon>
        <taxon>Tracheophyta</taxon>
        <taxon>Spermatophyta</taxon>
        <taxon>Magnoliopsida</taxon>
        <taxon>eudicotyledons</taxon>
        <taxon>Gunneridae</taxon>
        <taxon>Pentapetalae</taxon>
        <taxon>rosids</taxon>
        <taxon>fabids</taxon>
        <taxon>Malpighiales</taxon>
        <taxon>Salicaceae</taxon>
        <taxon>Saliceae</taxon>
        <taxon>Populus</taxon>
    </lineage>
</organism>